<proteinExistence type="predicted"/>
<evidence type="ECO:0000256" key="1">
    <source>
        <dbReference type="SAM" id="MobiDB-lite"/>
    </source>
</evidence>
<evidence type="ECO:0000313" key="2">
    <source>
        <dbReference type="EMBL" id="CAL1393970.1"/>
    </source>
</evidence>
<dbReference type="EMBL" id="OZ034819">
    <property type="protein sequence ID" value="CAL1393970.1"/>
    <property type="molecule type" value="Genomic_DNA"/>
</dbReference>
<dbReference type="AlphaFoldDB" id="A0AAV2F8F7"/>
<feature type="compositionally biased region" description="Basic and acidic residues" evidence="1">
    <location>
        <begin position="1"/>
        <end position="29"/>
    </location>
</feature>
<feature type="compositionally biased region" description="Basic and acidic residues" evidence="1">
    <location>
        <begin position="42"/>
        <end position="54"/>
    </location>
</feature>
<organism evidence="2 3">
    <name type="scientific">Linum trigynum</name>
    <dbReference type="NCBI Taxonomy" id="586398"/>
    <lineage>
        <taxon>Eukaryota</taxon>
        <taxon>Viridiplantae</taxon>
        <taxon>Streptophyta</taxon>
        <taxon>Embryophyta</taxon>
        <taxon>Tracheophyta</taxon>
        <taxon>Spermatophyta</taxon>
        <taxon>Magnoliopsida</taxon>
        <taxon>eudicotyledons</taxon>
        <taxon>Gunneridae</taxon>
        <taxon>Pentapetalae</taxon>
        <taxon>rosids</taxon>
        <taxon>fabids</taxon>
        <taxon>Malpighiales</taxon>
        <taxon>Linaceae</taxon>
        <taxon>Linum</taxon>
    </lineage>
</organism>
<accession>A0AAV2F8F7</accession>
<name>A0AAV2F8F7_9ROSI</name>
<feature type="region of interest" description="Disordered" evidence="1">
    <location>
        <begin position="1"/>
        <end position="95"/>
    </location>
</feature>
<dbReference type="Proteomes" id="UP001497516">
    <property type="component" value="Chromosome 6"/>
</dbReference>
<evidence type="ECO:0000313" key="3">
    <source>
        <dbReference type="Proteomes" id="UP001497516"/>
    </source>
</evidence>
<protein>
    <submittedName>
        <fullName evidence="2">Uncharacterized protein</fullName>
    </submittedName>
</protein>
<reference evidence="2 3" key="1">
    <citation type="submission" date="2024-04" db="EMBL/GenBank/DDBJ databases">
        <authorList>
            <person name="Fracassetti M."/>
        </authorList>
    </citation>
    <scope>NUCLEOTIDE SEQUENCE [LARGE SCALE GENOMIC DNA]</scope>
</reference>
<gene>
    <name evidence="2" type="ORF">LTRI10_LOCUS34500</name>
</gene>
<keyword evidence="3" id="KW-1185">Reference proteome</keyword>
<sequence length="95" mass="10659">MPVPMHEDHPMHVPMHEEQSPIELDHMASDEEPFDNVGAPDDTPHSHTSSRYEDSPSSTSHVQDTNDVHPLTEENVTSSSSHELDVPHVPRRNPP</sequence>